<evidence type="ECO:0000313" key="2">
    <source>
        <dbReference type="EMBL" id="SMC54799.1"/>
    </source>
</evidence>
<organism evidence="2 3">
    <name type="scientific">Desulfocicer vacuolatum DSM 3385</name>
    <dbReference type="NCBI Taxonomy" id="1121400"/>
    <lineage>
        <taxon>Bacteria</taxon>
        <taxon>Pseudomonadati</taxon>
        <taxon>Thermodesulfobacteriota</taxon>
        <taxon>Desulfobacteria</taxon>
        <taxon>Desulfobacterales</taxon>
        <taxon>Desulfobacteraceae</taxon>
        <taxon>Desulfocicer</taxon>
    </lineage>
</organism>
<evidence type="ECO:0008006" key="4">
    <source>
        <dbReference type="Google" id="ProtNLM"/>
    </source>
</evidence>
<dbReference type="STRING" id="1121400.SAMN02746065_10436"/>
<dbReference type="Proteomes" id="UP000192418">
    <property type="component" value="Unassembled WGS sequence"/>
</dbReference>
<reference evidence="2 3" key="1">
    <citation type="submission" date="2017-04" db="EMBL/GenBank/DDBJ databases">
        <authorList>
            <person name="Afonso C.L."/>
            <person name="Miller P.J."/>
            <person name="Scott M.A."/>
            <person name="Spackman E."/>
            <person name="Goraichik I."/>
            <person name="Dimitrov K.M."/>
            <person name="Suarez D.L."/>
            <person name="Swayne D.E."/>
        </authorList>
    </citation>
    <scope>NUCLEOTIDE SEQUENCE [LARGE SCALE GENOMIC DNA]</scope>
    <source>
        <strain evidence="2 3">DSM 3385</strain>
    </source>
</reference>
<evidence type="ECO:0000256" key="1">
    <source>
        <dbReference type="SAM" id="Phobius"/>
    </source>
</evidence>
<accession>A0A1W2A248</accession>
<feature type="transmembrane region" description="Helical" evidence="1">
    <location>
        <begin position="221"/>
        <end position="240"/>
    </location>
</feature>
<feature type="transmembrane region" description="Helical" evidence="1">
    <location>
        <begin position="117"/>
        <end position="141"/>
    </location>
</feature>
<keyword evidence="1" id="KW-1133">Transmembrane helix</keyword>
<name>A0A1W2A248_9BACT</name>
<dbReference type="AlphaFoldDB" id="A0A1W2A248"/>
<feature type="transmembrane region" description="Helical" evidence="1">
    <location>
        <begin position="281"/>
        <end position="301"/>
    </location>
</feature>
<gene>
    <name evidence="2" type="ORF">SAMN02746065_10436</name>
</gene>
<keyword evidence="1" id="KW-0472">Membrane</keyword>
<dbReference type="OrthoDB" id="5414006at2"/>
<feature type="transmembrane region" description="Helical" evidence="1">
    <location>
        <begin position="64"/>
        <end position="85"/>
    </location>
</feature>
<keyword evidence="1" id="KW-0812">Transmembrane</keyword>
<evidence type="ECO:0000313" key="3">
    <source>
        <dbReference type="Proteomes" id="UP000192418"/>
    </source>
</evidence>
<protein>
    <recommendedName>
        <fullName evidence="4">Iron transporter</fullName>
    </recommendedName>
</protein>
<feature type="transmembrane region" description="Helical" evidence="1">
    <location>
        <begin position="177"/>
        <end position="200"/>
    </location>
</feature>
<sequence>MRQKIMDSIKNGLKRGMSGYLWLLKILVPISLGTALLVYSGWLYSLDFLIQPAMGLLHLPASAALPLIIGLFTGIYGAIGAMAALPLTLDQMTLIAIFLLISHNIIQESIVQGQSGFNPVAAACFRLIMSILVTVIAAFFMDVAPPGMPGATAAQNTAAVSLGSMLSGWTWDMAGLGLQIFLIIMPLMVVMELMKTFHLIQHLVKAISPILSLMGLGRSTGVLWLTAAIFGLTYGAAVIVEETRENTFDRDDLNRLHLSIGINHAMIEDPALFLPLGIFPFWLWVPRLVAAIMAIYLLHIVNFIRKFHAQRTGHKKFCNH</sequence>
<feature type="transmembrane region" description="Helical" evidence="1">
    <location>
        <begin position="20"/>
        <end position="44"/>
    </location>
</feature>
<dbReference type="RefSeq" id="WP_084067269.1">
    <property type="nucleotide sequence ID" value="NZ_FWXY01000004.1"/>
</dbReference>
<keyword evidence="3" id="KW-1185">Reference proteome</keyword>
<proteinExistence type="predicted"/>
<dbReference type="EMBL" id="FWXY01000004">
    <property type="protein sequence ID" value="SMC54799.1"/>
    <property type="molecule type" value="Genomic_DNA"/>
</dbReference>